<dbReference type="GO" id="GO:0003677">
    <property type="term" value="F:DNA binding"/>
    <property type="evidence" value="ECO:0007669"/>
    <property type="project" value="InterPro"/>
</dbReference>
<dbReference type="OrthoDB" id="1910313at2"/>
<sequence>MPKLSMSKDEEMNRIIRGSIKNAQELQGMTVGKLAKLTGIPVSTLYYKMRNPTEFNIGDLRTIFKVLRYRDEEKERLAREAI</sequence>
<protein>
    <recommendedName>
        <fullName evidence="3">Cro/C1-type helix-turn-helix DNA-binding protein</fullName>
    </recommendedName>
</protein>
<proteinExistence type="predicted"/>
<dbReference type="EMBL" id="SLZZ01000011">
    <property type="protein sequence ID" value="TCS78500.1"/>
    <property type="molecule type" value="Genomic_DNA"/>
</dbReference>
<dbReference type="Proteomes" id="UP000295726">
    <property type="component" value="Unassembled WGS sequence"/>
</dbReference>
<dbReference type="RefSeq" id="WP_132381124.1">
    <property type="nucleotide sequence ID" value="NZ_SLZZ01000011.1"/>
</dbReference>
<evidence type="ECO:0008006" key="3">
    <source>
        <dbReference type="Google" id="ProtNLM"/>
    </source>
</evidence>
<gene>
    <name evidence="1" type="ORF">EDD59_11125</name>
</gene>
<reference evidence="1 2" key="1">
    <citation type="submission" date="2019-03" db="EMBL/GenBank/DDBJ databases">
        <title>Genomic Encyclopedia of Type Strains, Phase IV (KMG-IV): sequencing the most valuable type-strain genomes for metagenomic binning, comparative biology and taxonomic classification.</title>
        <authorList>
            <person name="Goeker M."/>
        </authorList>
    </citation>
    <scope>NUCLEOTIDE SEQUENCE [LARGE SCALE GENOMIC DNA]</scope>
    <source>
        <strain evidence="1 2">DSM 29489</strain>
    </source>
</reference>
<organism evidence="1 2">
    <name type="scientific">Muricomes intestini</name>
    <dbReference type="NCBI Taxonomy" id="1796634"/>
    <lineage>
        <taxon>Bacteria</taxon>
        <taxon>Bacillati</taxon>
        <taxon>Bacillota</taxon>
        <taxon>Clostridia</taxon>
        <taxon>Lachnospirales</taxon>
        <taxon>Lachnospiraceae</taxon>
        <taxon>Muricomes</taxon>
    </lineage>
</organism>
<keyword evidence="2" id="KW-1185">Reference proteome</keyword>
<evidence type="ECO:0000313" key="1">
    <source>
        <dbReference type="EMBL" id="TCS78500.1"/>
    </source>
</evidence>
<dbReference type="InterPro" id="IPR010982">
    <property type="entry name" value="Lambda_DNA-bd_dom_sf"/>
</dbReference>
<dbReference type="AlphaFoldDB" id="A0A4R3K6P5"/>
<accession>A0A4R3K6P5</accession>
<evidence type="ECO:0000313" key="2">
    <source>
        <dbReference type="Proteomes" id="UP000295726"/>
    </source>
</evidence>
<dbReference type="SUPFAM" id="SSF47413">
    <property type="entry name" value="lambda repressor-like DNA-binding domains"/>
    <property type="match status" value="1"/>
</dbReference>
<comment type="caution">
    <text evidence="1">The sequence shown here is derived from an EMBL/GenBank/DDBJ whole genome shotgun (WGS) entry which is preliminary data.</text>
</comment>
<name>A0A4R3K6P5_9FIRM</name>